<proteinExistence type="predicted"/>
<dbReference type="SUPFAM" id="SSF51445">
    <property type="entry name" value="(Trans)glycosidases"/>
    <property type="match status" value="1"/>
</dbReference>
<dbReference type="Gene3D" id="3.20.20.80">
    <property type="entry name" value="Glycosidases"/>
    <property type="match status" value="1"/>
</dbReference>
<protein>
    <recommendedName>
        <fullName evidence="2">Glycosyl hydrolase family 13 catalytic domain-containing protein</fullName>
    </recommendedName>
</protein>
<keyword evidence="1" id="KW-0472">Membrane</keyword>
<sequence length="599" mass="65561">MRQERAFRKRLFWRRGLTSVLAPVALFLVLILGVVAINFGLNSSTSPEPRADGGTNVVVTGTVQRSPWLRLRKPDYRLVKTDNGKDYYLTTTSTGINLRTYEGKKVVVTGTETTTAKWGLTLFVKDIKVFVAPPPPYPAQKKVDTSKTVMYQVWLNYYAQNVSEDQPSMVVFENAARRLPDLAKMGVTTIQLSPVHPFLSGTTIGSPYGSRDYYDVNPGYAGFTNPQTDPGTKSERIAAFKKYVEAAHGQGMKVIMDCVYHSTDARNVLVAAYPEYYKHNADGRFVQNQYGFYVLDYAQSELVDYMISMVKYWKQTVGVDGCRADVATMVPLAFWAALNNEMKKIDPGWLMIAETTANLVSYSGPYSGPGYKGETYDKIYGFDGIYGVTYMLASRAILNGSRMADVLETAWEFPQNGTAAVPGGIFYRSVDNHDQRPRATLLAGGNAGMVASVAVNLTLDGIPFIFNGQEIGDVAPTSIAVQRFISWSHPLAPQNGEAFEKLISLRRNRPALNSGTTVWLDNSNPAGVVSYVRQSGSDRVLVVANLSGTDWSGTVSGTTGASLSGQGKDLISGLSVSSAVNNVMTLSLPAYSYVVIQIQ</sequence>
<feature type="domain" description="Glycosyl hydrolase family 13 catalytic" evidence="2">
    <location>
        <begin position="152"/>
        <end position="506"/>
    </location>
</feature>
<feature type="transmembrane region" description="Helical" evidence="1">
    <location>
        <begin position="20"/>
        <end position="41"/>
    </location>
</feature>
<evidence type="ECO:0000313" key="4">
    <source>
        <dbReference type="Proteomes" id="UP000177871"/>
    </source>
</evidence>
<gene>
    <name evidence="3" type="ORF">A2721_02700</name>
</gene>
<dbReference type="SMART" id="SM00642">
    <property type="entry name" value="Aamy"/>
    <property type="match status" value="1"/>
</dbReference>
<dbReference type="STRING" id="1798381.A2721_02700"/>
<dbReference type="AlphaFoldDB" id="A0A1F6A4P8"/>
<dbReference type="EMBL" id="MFJK01000007">
    <property type="protein sequence ID" value="OGG19412.1"/>
    <property type="molecule type" value="Genomic_DNA"/>
</dbReference>
<dbReference type="InterPro" id="IPR006047">
    <property type="entry name" value="GH13_cat_dom"/>
</dbReference>
<evidence type="ECO:0000259" key="2">
    <source>
        <dbReference type="SMART" id="SM00642"/>
    </source>
</evidence>
<dbReference type="InterPro" id="IPR013780">
    <property type="entry name" value="Glyco_hydro_b"/>
</dbReference>
<comment type="caution">
    <text evidence="3">The sequence shown here is derived from an EMBL/GenBank/DDBJ whole genome shotgun (WGS) entry which is preliminary data.</text>
</comment>
<keyword evidence="1" id="KW-0812">Transmembrane</keyword>
<dbReference type="InterPro" id="IPR017853">
    <property type="entry name" value="GH"/>
</dbReference>
<dbReference type="SUPFAM" id="SSF51011">
    <property type="entry name" value="Glycosyl hydrolase domain"/>
    <property type="match status" value="1"/>
</dbReference>
<dbReference type="Pfam" id="PF00128">
    <property type="entry name" value="Alpha-amylase"/>
    <property type="match status" value="1"/>
</dbReference>
<name>A0A1F6A4P8_9BACT</name>
<keyword evidence="1" id="KW-1133">Transmembrane helix</keyword>
<dbReference type="PANTHER" id="PTHR10357:SF205">
    <property type="entry name" value="O-GLYCOSYL HYDROLASE FAMILY 13"/>
    <property type="match status" value="1"/>
</dbReference>
<reference evidence="3 4" key="1">
    <citation type="journal article" date="2016" name="Nat. Commun.">
        <title>Thousands of microbial genomes shed light on interconnected biogeochemical processes in an aquifer system.</title>
        <authorList>
            <person name="Anantharaman K."/>
            <person name="Brown C.T."/>
            <person name="Hug L.A."/>
            <person name="Sharon I."/>
            <person name="Castelle C.J."/>
            <person name="Probst A.J."/>
            <person name="Thomas B.C."/>
            <person name="Singh A."/>
            <person name="Wilkins M.J."/>
            <person name="Karaoz U."/>
            <person name="Brodie E.L."/>
            <person name="Williams K.H."/>
            <person name="Hubbard S.S."/>
            <person name="Banfield J.F."/>
        </authorList>
    </citation>
    <scope>NUCLEOTIDE SEQUENCE [LARGE SCALE GENOMIC DNA]</scope>
</reference>
<dbReference type="PANTHER" id="PTHR10357">
    <property type="entry name" value="ALPHA-AMYLASE FAMILY MEMBER"/>
    <property type="match status" value="1"/>
</dbReference>
<dbReference type="GO" id="GO:0009313">
    <property type="term" value="P:oligosaccharide catabolic process"/>
    <property type="evidence" value="ECO:0007669"/>
    <property type="project" value="TreeGrafter"/>
</dbReference>
<organism evidence="3 4">
    <name type="scientific">Candidatus Gottesmanbacteria bacterium RIFCSPHIGHO2_01_FULL_47_48</name>
    <dbReference type="NCBI Taxonomy" id="1798381"/>
    <lineage>
        <taxon>Bacteria</taxon>
        <taxon>Candidatus Gottesmaniibacteriota</taxon>
    </lineage>
</organism>
<dbReference type="Gene3D" id="2.60.40.1180">
    <property type="entry name" value="Golgi alpha-mannosidase II"/>
    <property type="match status" value="1"/>
</dbReference>
<accession>A0A1F6A4P8</accession>
<evidence type="ECO:0000256" key="1">
    <source>
        <dbReference type="SAM" id="Phobius"/>
    </source>
</evidence>
<dbReference type="Pfam" id="PF16657">
    <property type="entry name" value="Malt_amylase_C"/>
    <property type="match status" value="1"/>
</dbReference>
<dbReference type="Proteomes" id="UP000177871">
    <property type="component" value="Unassembled WGS sequence"/>
</dbReference>
<dbReference type="GO" id="GO:0004556">
    <property type="term" value="F:alpha-amylase activity"/>
    <property type="evidence" value="ECO:0007669"/>
    <property type="project" value="TreeGrafter"/>
</dbReference>
<dbReference type="InterPro" id="IPR032091">
    <property type="entry name" value="Malt_amylase-like_C"/>
</dbReference>
<evidence type="ECO:0000313" key="3">
    <source>
        <dbReference type="EMBL" id="OGG19412.1"/>
    </source>
</evidence>